<dbReference type="InterPro" id="IPR009057">
    <property type="entry name" value="Homeodomain-like_sf"/>
</dbReference>
<dbReference type="AlphaFoldDB" id="A0A4Q9DUH8"/>
<comment type="subcellular location">
    <subcellularLocation>
        <location evidence="1">Cytoplasm</location>
    </subcellularLocation>
</comment>
<dbReference type="InterPro" id="IPR018060">
    <property type="entry name" value="HTH_AraC"/>
</dbReference>
<dbReference type="OrthoDB" id="342399at2"/>
<sequence length="525" mass="60583">MFKVVIVDDEPLVLRGLAERFPWKDWGCVVCGTALNGLEGKELIDREQPDIVLTDVKMPGLSGLELAEHVKRNHPDALTIVLSGFNEFDYARQALRQQVFDYLLKPVDKEELKKTLRKGFQHLNRRRETSRNTEEMEKKLSQVNPLAEAGILMDLMLNNKHEADSLHNRLKEFGISFQKGQVVVFEMLAVWEQHQNYKTLHQFALSNILYEIYEKYRCRAVIQWIAGKCTAAILFDSSIPSVIAQKRVIEATGEGIAQATSFFKQRVFAGMGHFVNRLDELNTSYLTALSSLEHHLFWSLEFAETGLASTERVVVRVDERMYDAVNEGYEDRALQEFDAVCAQLRINRDVDHVYSICLEIVMNLSSIAKFWELDLAIPNLSELKQHAFFDNLALGLRELILNLCLTIANKRQFITLPLMDKILAYIQDHYANPDLSLQDVANEFHLSVSHLSRMFKKEAGTNFNDYRSMVRIEQAKELLCKKYWLTSQETAYLVGFTDGKYFSQVFKKYCGMTPSEYKESQYTYE</sequence>
<feature type="modified residue" description="4-aspartylphosphate" evidence="8">
    <location>
        <position position="55"/>
    </location>
</feature>
<dbReference type="PROSITE" id="PS01124">
    <property type="entry name" value="HTH_ARAC_FAMILY_2"/>
    <property type="match status" value="1"/>
</dbReference>
<keyword evidence="3 8" id="KW-0597">Phosphoprotein</keyword>
<dbReference type="Pfam" id="PF00072">
    <property type="entry name" value="Response_reg"/>
    <property type="match status" value="1"/>
</dbReference>
<feature type="domain" description="HTH araC/xylS-type" evidence="9">
    <location>
        <begin position="420"/>
        <end position="520"/>
    </location>
</feature>
<name>A0A4Q9DUH8_9BACL</name>
<evidence type="ECO:0000313" key="11">
    <source>
        <dbReference type="EMBL" id="TBL79068.1"/>
    </source>
</evidence>
<keyword evidence="12" id="KW-1185">Reference proteome</keyword>
<dbReference type="Gene3D" id="3.40.50.2300">
    <property type="match status" value="1"/>
</dbReference>
<evidence type="ECO:0000259" key="9">
    <source>
        <dbReference type="PROSITE" id="PS01124"/>
    </source>
</evidence>
<keyword evidence="4" id="KW-0902">Two-component regulatory system</keyword>
<dbReference type="GO" id="GO:0043565">
    <property type="term" value="F:sequence-specific DNA binding"/>
    <property type="evidence" value="ECO:0007669"/>
    <property type="project" value="InterPro"/>
</dbReference>
<evidence type="ECO:0000256" key="4">
    <source>
        <dbReference type="ARBA" id="ARBA00023012"/>
    </source>
</evidence>
<dbReference type="SUPFAM" id="SSF52172">
    <property type="entry name" value="CheY-like"/>
    <property type="match status" value="1"/>
</dbReference>
<organism evidence="11 12">
    <name type="scientific">Paenibacillus thalictri</name>
    <dbReference type="NCBI Taxonomy" id="2527873"/>
    <lineage>
        <taxon>Bacteria</taxon>
        <taxon>Bacillati</taxon>
        <taxon>Bacillota</taxon>
        <taxon>Bacilli</taxon>
        <taxon>Bacillales</taxon>
        <taxon>Paenibacillaceae</taxon>
        <taxon>Paenibacillus</taxon>
    </lineage>
</organism>
<evidence type="ECO:0000256" key="8">
    <source>
        <dbReference type="PROSITE-ProRule" id="PRU00169"/>
    </source>
</evidence>
<accession>A0A4Q9DUH8</accession>
<evidence type="ECO:0000256" key="1">
    <source>
        <dbReference type="ARBA" id="ARBA00004496"/>
    </source>
</evidence>
<evidence type="ECO:0000256" key="7">
    <source>
        <dbReference type="ARBA" id="ARBA00023163"/>
    </source>
</evidence>
<dbReference type="Pfam" id="PF12833">
    <property type="entry name" value="HTH_18"/>
    <property type="match status" value="1"/>
</dbReference>
<dbReference type="PANTHER" id="PTHR42713:SF3">
    <property type="entry name" value="TRANSCRIPTIONAL REGULATORY PROTEIN HPTR"/>
    <property type="match status" value="1"/>
</dbReference>
<keyword evidence="7" id="KW-0804">Transcription</keyword>
<dbReference type="RefSeq" id="WP_131013704.1">
    <property type="nucleotide sequence ID" value="NZ_SIRE01000008.1"/>
</dbReference>
<dbReference type="SMART" id="SM00342">
    <property type="entry name" value="HTH_ARAC"/>
    <property type="match status" value="1"/>
</dbReference>
<feature type="domain" description="Response regulatory" evidence="10">
    <location>
        <begin position="3"/>
        <end position="120"/>
    </location>
</feature>
<dbReference type="PANTHER" id="PTHR42713">
    <property type="entry name" value="HISTIDINE KINASE-RELATED"/>
    <property type="match status" value="1"/>
</dbReference>
<dbReference type="SUPFAM" id="SSF46689">
    <property type="entry name" value="Homeodomain-like"/>
    <property type="match status" value="2"/>
</dbReference>
<keyword evidence="2" id="KW-0963">Cytoplasm</keyword>
<keyword evidence="5" id="KW-0805">Transcription regulation</keyword>
<keyword evidence="6" id="KW-0238">DNA-binding</keyword>
<dbReference type="GO" id="GO:0005737">
    <property type="term" value="C:cytoplasm"/>
    <property type="evidence" value="ECO:0007669"/>
    <property type="project" value="UniProtKB-SubCell"/>
</dbReference>
<dbReference type="PROSITE" id="PS50110">
    <property type="entry name" value="RESPONSE_REGULATORY"/>
    <property type="match status" value="1"/>
</dbReference>
<dbReference type="InterPro" id="IPR001789">
    <property type="entry name" value="Sig_transdc_resp-reg_receiver"/>
</dbReference>
<evidence type="ECO:0000256" key="5">
    <source>
        <dbReference type="ARBA" id="ARBA00023015"/>
    </source>
</evidence>
<dbReference type="GO" id="GO:0003700">
    <property type="term" value="F:DNA-binding transcription factor activity"/>
    <property type="evidence" value="ECO:0007669"/>
    <property type="project" value="InterPro"/>
</dbReference>
<evidence type="ECO:0000259" key="10">
    <source>
        <dbReference type="PROSITE" id="PS50110"/>
    </source>
</evidence>
<dbReference type="InterPro" id="IPR051552">
    <property type="entry name" value="HptR"/>
</dbReference>
<comment type="caution">
    <text evidence="11">The sequence shown here is derived from an EMBL/GenBank/DDBJ whole genome shotgun (WGS) entry which is preliminary data.</text>
</comment>
<dbReference type="CDD" id="cd17536">
    <property type="entry name" value="REC_YesN-like"/>
    <property type="match status" value="1"/>
</dbReference>
<proteinExistence type="predicted"/>
<gene>
    <name evidence="11" type="ORF">EYB31_12660</name>
</gene>
<dbReference type="Proteomes" id="UP000293142">
    <property type="component" value="Unassembled WGS sequence"/>
</dbReference>
<evidence type="ECO:0000256" key="6">
    <source>
        <dbReference type="ARBA" id="ARBA00023125"/>
    </source>
</evidence>
<dbReference type="EMBL" id="SIRE01000008">
    <property type="protein sequence ID" value="TBL79068.1"/>
    <property type="molecule type" value="Genomic_DNA"/>
</dbReference>
<reference evidence="11 12" key="1">
    <citation type="submission" date="2019-02" db="EMBL/GenBank/DDBJ databases">
        <title>Paenibacillus sp. nov., isolated from surface-sterilized tissue of Thalictrum simplex L.</title>
        <authorList>
            <person name="Tuo L."/>
        </authorList>
    </citation>
    <scope>NUCLEOTIDE SEQUENCE [LARGE SCALE GENOMIC DNA]</scope>
    <source>
        <strain evidence="11 12">N2SHLJ1</strain>
    </source>
</reference>
<dbReference type="Gene3D" id="1.10.10.60">
    <property type="entry name" value="Homeodomain-like"/>
    <property type="match status" value="2"/>
</dbReference>
<protein>
    <submittedName>
        <fullName evidence="11">Response regulator</fullName>
    </submittedName>
</protein>
<evidence type="ECO:0000256" key="3">
    <source>
        <dbReference type="ARBA" id="ARBA00022553"/>
    </source>
</evidence>
<dbReference type="InterPro" id="IPR011006">
    <property type="entry name" value="CheY-like_superfamily"/>
</dbReference>
<dbReference type="GO" id="GO:0000160">
    <property type="term" value="P:phosphorelay signal transduction system"/>
    <property type="evidence" value="ECO:0007669"/>
    <property type="project" value="UniProtKB-KW"/>
</dbReference>
<dbReference type="SMART" id="SM00448">
    <property type="entry name" value="REC"/>
    <property type="match status" value="1"/>
</dbReference>
<evidence type="ECO:0000313" key="12">
    <source>
        <dbReference type="Proteomes" id="UP000293142"/>
    </source>
</evidence>
<evidence type="ECO:0000256" key="2">
    <source>
        <dbReference type="ARBA" id="ARBA00022490"/>
    </source>
</evidence>